<keyword evidence="3" id="KW-1185">Reference proteome</keyword>
<dbReference type="InterPro" id="IPR056077">
    <property type="entry name" value="DUF7660"/>
</dbReference>
<protein>
    <recommendedName>
        <fullName evidence="1">DUF7660 domain-containing protein</fullName>
    </recommendedName>
</protein>
<comment type="caution">
    <text evidence="2">The sequence shown here is derived from an EMBL/GenBank/DDBJ whole genome shotgun (WGS) entry which is preliminary data.</text>
</comment>
<reference evidence="2 3" key="1">
    <citation type="submission" date="2016-10" db="EMBL/GenBank/DDBJ databases">
        <authorList>
            <person name="Varghese N."/>
            <person name="Submissions S."/>
        </authorList>
    </citation>
    <scope>NUCLEOTIDE SEQUENCE [LARGE SCALE GENOMIC DNA]</scope>
    <source>
        <strain evidence="2 3">BS2976</strain>
    </source>
</reference>
<name>A0ABY0TP21_9PSED</name>
<sequence>MSGFIRPLHEQLDQVKDANTFLAFAHALAEDKSNGDWENGTIEAFLDGAIAWAEASNFGVDQGIQGSNPWRQFANFLYCGKIYE</sequence>
<organism evidence="2 3">
    <name type="scientific">Pseudomonas grimontii</name>
    <dbReference type="NCBI Taxonomy" id="129847"/>
    <lineage>
        <taxon>Bacteria</taxon>
        <taxon>Pseudomonadati</taxon>
        <taxon>Pseudomonadota</taxon>
        <taxon>Gammaproteobacteria</taxon>
        <taxon>Pseudomonadales</taxon>
        <taxon>Pseudomonadaceae</taxon>
        <taxon>Pseudomonas</taxon>
    </lineage>
</organism>
<evidence type="ECO:0000259" key="1">
    <source>
        <dbReference type="Pfam" id="PF24693"/>
    </source>
</evidence>
<dbReference type="EMBL" id="FNKM01000002">
    <property type="protein sequence ID" value="SDR18274.1"/>
    <property type="molecule type" value="Genomic_DNA"/>
</dbReference>
<dbReference type="Pfam" id="PF24693">
    <property type="entry name" value="DUF7660"/>
    <property type="match status" value="1"/>
</dbReference>
<proteinExistence type="predicted"/>
<accession>A0ABY0TP21</accession>
<gene>
    <name evidence="2" type="ORF">SAMN04490186_3837</name>
</gene>
<feature type="domain" description="DUF7660" evidence="1">
    <location>
        <begin position="19"/>
        <end position="84"/>
    </location>
</feature>
<evidence type="ECO:0000313" key="3">
    <source>
        <dbReference type="Proteomes" id="UP000198740"/>
    </source>
</evidence>
<dbReference type="Proteomes" id="UP000198740">
    <property type="component" value="Unassembled WGS sequence"/>
</dbReference>
<evidence type="ECO:0000313" key="2">
    <source>
        <dbReference type="EMBL" id="SDR18274.1"/>
    </source>
</evidence>